<dbReference type="InterPro" id="IPR017819">
    <property type="entry name" value="Plasmid_partition_RepB"/>
</dbReference>
<dbReference type="SUPFAM" id="SSF110849">
    <property type="entry name" value="ParB/Sulfiredoxin"/>
    <property type="match status" value="1"/>
</dbReference>
<name>A0A2U2DKG1_9HYPH</name>
<dbReference type="NCBIfam" id="TIGR00180">
    <property type="entry name" value="parB_part"/>
    <property type="match status" value="1"/>
</dbReference>
<dbReference type="AlphaFoldDB" id="A0A2U2DKG1"/>
<dbReference type="GO" id="GO:0007059">
    <property type="term" value="P:chromosome segregation"/>
    <property type="evidence" value="ECO:0007669"/>
    <property type="project" value="TreeGrafter"/>
</dbReference>
<dbReference type="InterPro" id="IPR036086">
    <property type="entry name" value="ParB/Sulfiredoxin_sf"/>
</dbReference>
<protein>
    <submittedName>
        <fullName evidence="3">Plasmid partitioning protein RepB</fullName>
    </submittedName>
</protein>
<sequence>MSKSPKRPSIIASFGALSADINAAAPTAAEQPPVAPPTPASRVGAGVIGVAHRAISDIRSERDRLQAMLDSGGSGFVEIDPALVDPSPFPDRLPDDSDADYRQFRESFAAEGQKVPIQVRTHPDAAGRYQVIYGHRRLRAAQDLGRKVRALVFDMSDRDLVVSQGIENASRQDLSWIERALFAARMEAAEIKPRDIKAALSIDDAELAKMRAVYRVVPVDVVEMIGRAPRIGRPRWGEFAKLLAGNQALETVRKTLSDARDRGDSNDRFQLALSALVSVSPDPAEEVEVLDGSGVRLGRLRVTPKELKLTADTARGAAFAAFVQGQLPALMERFEALEQTK</sequence>
<gene>
    <name evidence="3" type="primary">repB</name>
    <name evidence="3" type="ORF">DEM27_23000</name>
</gene>
<dbReference type="InterPro" id="IPR004437">
    <property type="entry name" value="ParB/RepB/Spo0J"/>
</dbReference>
<evidence type="ECO:0000259" key="2">
    <source>
        <dbReference type="SMART" id="SM00470"/>
    </source>
</evidence>
<proteinExistence type="inferred from homology"/>
<dbReference type="GO" id="GO:0005694">
    <property type="term" value="C:chromosome"/>
    <property type="evidence" value="ECO:0007669"/>
    <property type="project" value="TreeGrafter"/>
</dbReference>
<accession>A0A2U2DKG1</accession>
<dbReference type="Gene3D" id="3.90.1530.10">
    <property type="entry name" value="Conserved hypothetical protein from pyrococcus furiosus pfu- 392566-001, ParB domain"/>
    <property type="match status" value="1"/>
</dbReference>
<dbReference type="GO" id="GO:0003677">
    <property type="term" value="F:DNA binding"/>
    <property type="evidence" value="ECO:0007669"/>
    <property type="project" value="InterPro"/>
</dbReference>
<dbReference type="OrthoDB" id="7908920at2"/>
<dbReference type="PANTHER" id="PTHR33375:SF1">
    <property type="entry name" value="CHROMOSOME-PARTITIONING PROTEIN PARB-RELATED"/>
    <property type="match status" value="1"/>
</dbReference>
<evidence type="ECO:0000313" key="4">
    <source>
        <dbReference type="Proteomes" id="UP000245252"/>
    </source>
</evidence>
<evidence type="ECO:0000313" key="3">
    <source>
        <dbReference type="EMBL" id="PWE53797.1"/>
    </source>
</evidence>
<dbReference type="Pfam" id="PF07506">
    <property type="entry name" value="RepB"/>
    <property type="match status" value="1"/>
</dbReference>
<evidence type="ECO:0000256" key="1">
    <source>
        <dbReference type="ARBA" id="ARBA00006295"/>
    </source>
</evidence>
<dbReference type="SMART" id="SM00470">
    <property type="entry name" value="ParB"/>
    <property type="match status" value="1"/>
</dbReference>
<dbReference type="InterPro" id="IPR011111">
    <property type="entry name" value="Plasmid_RepB"/>
</dbReference>
<dbReference type="InterPro" id="IPR003115">
    <property type="entry name" value="ParB_N"/>
</dbReference>
<dbReference type="InterPro" id="IPR050336">
    <property type="entry name" value="Chromosome_partition/occlusion"/>
</dbReference>
<reference evidence="3 4" key="1">
    <citation type="submission" date="2018-05" db="EMBL/GenBank/DDBJ databases">
        <title>The draft genome of strain NS-104.</title>
        <authorList>
            <person name="Hang P."/>
            <person name="Jiang J."/>
        </authorList>
    </citation>
    <scope>NUCLEOTIDE SEQUENCE [LARGE SCALE GENOMIC DNA]</scope>
    <source>
        <strain evidence="3 4">NS-104</strain>
    </source>
</reference>
<dbReference type="InterPro" id="IPR037972">
    <property type="entry name" value="RepB_N"/>
</dbReference>
<comment type="similarity">
    <text evidence="1">Belongs to the ParB family.</text>
</comment>
<organism evidence="3 4">
    <name type="scientific">Metarhizobium album</name>
    <dbReference type="NCBI Taxonomy" id="2182425"/>
    <lineage>
        <taxon>Bacteria</taxon>
        <taxon>Pseudomonadati</taxon>
        <taxon>Pseudomonadota</taxon>
        <taxon>Alphaproteobacteria</taxon>
        <taxon>Hyphomicrobiales</taxon>
        <taxon>Rhizobiaceae</taxon>
        <taxon>Metarhizobium</taxon>
    </lineage>
</organism>
<keyword evidence="4" id="KW-1185">Reference proteome</keyword>
<dbReference type="Pfam" id="PF02195">
    <property type="entry name" value="ParB_N"/>
    <property type="match status" value="1"/>
</dbReference>
<dbReference type="PANTHER" id="PTHR33375">
    <property type="entry name" value="CHROMOSOME-PARTITIONING PROTEIN PARB-RELATED"/>
    <property type="match status" value="1"/>
</dbReference>
<dbReference type="RefSeq" id="WP_109460594.1">
    <property type="nucleotide sequence ID" value="NZ_QFBC01000013.1"/>
</dbReference>
<comment type="caution">
    <text evidence="3">The sequence shown here is derived from an EMBL/GenBank/DDBJ whole genome shotgun (WGS) entry which is preliminary data.</text>
</comment>
<dbReference type="NCBIfam" id="TIGR03454">
    <property type="entry name" value="partition_RepB"/>
    <property type="match status" value="1"/>
</dbReference>
<dbReference type="Proteomes" id="UP000245252">
    <property type="component" value="Unassembled WGS sequence"/>
</dbReference>
<dbReference type="CDD" id="cd16405">
    <property type="entry name" value="RepB_like_N"/>
    <property type="match status" value="1"/>
</dbReference>
<feature type="domain" description="ParB-like N-terminal" evidence="2">
    <location>
        <begin position="77"/>
        <end position="169"/>
    </location>
</feature>
<dbReference type="EMBL" id="QFBC01000013">
    <property type="protein sequence ID" value="PWE53797.1"/>
    <property type="molecule type" value="Genomic_DNA"/>
</dbReference>